<sequence length="359" mass="40864">MRKFDWTVVLRRPFLAVLSESLSPLSETPSTGRLTVFVRRTPPTPSKAYATYWKFAAARQALYLKRFSGGLGPWTEDPILRVYKFTNAYRAADRVSQYLISQIIYNGAWSPKDVLFRTILFKLFNKIETWELLSSQFGELKLASFDVPKFDAVLSRAISSGARIYSAAYIMPNAPRLLEGSYKHRTHLDLLKWIFLSGIGDKILDSKSMRECYELLLGIPSVGPFLAYQYAIDLNYSTNFCFSEDDFVQPGPGALNGIKKCFSDLGEYSPADAIRWVADRQAAEFAERGLSFNGLWGRKLHLIDCQNLFCEVDKYARVAHPELSELTGRARIKQKYSPTGEMPRPMFPPKWKLEVSLAI</sequence>
<dbReference type="Pfam" id="PF18723">
    <property type="entry name" value="HMUDK_hel"/>
    <property type="match status" value="1"/>
</dbReference>
<keyword evidence="3" id="KW-1185">Reference proteome</keyword>
<dbReference type="GO" id="GO:0016301">
    <property type="term" value="F:kinase activity"/>
    <property type="evidence" value="ECO:0007669"/>
    <property type="project" value="UniProtKB-KW"/>
</dbReference>
<evidence type="ECO:0000313" key="2">
    <source>
        <dbReference type="EMBL" id="MFG6412693.1"/>
    </source>
</evidence>
<organism evidence="2 3">
    <name type="scientific">Pelomonas dachongensis</name>
    <dbReference type="NCBI Taxonomy" id="3299029"/>
    <lineage>
        <taxon>Bacteria</taxon>
        <taxon>Pseudomonadati</taxon>
        <taxon>Pseudomonadota</taxon>
        <taxon>Betaproteobacteria</taxon>
        <taxon>Burkholderiales</taxon>
        <taxon>Sphaerotilaceae</taxon>
        <taxon>Roseateles</taxon>
    </lineage>
</organism>
<evidence type="ECO:0000259" key="1">
    <source>
        <dbReference type="Pfam" id="PF18723"/>
    </source>
</evidence>
<gene>
    <name evidence="2" type="ORF">ACG02S_02155</name>
</gene>
<dbReference type="InterPro" id="IPR040684">
    <property type="entry name" value="HMUDK_hel"/>
</dbReference>
<proteinExistence type="predicted"/>
<keyword evidence="2" id="KW-0418">Kinase</keyword>
<name>A0ABW7EGV5_9BURK</name>
<dbReference type="RefSeq" id="WP_394468792.1">
    <property type="nucleotide sequence ID" value="NZ_JBIGHY010000001.1"/>
</dbReference>
<dbReference type="Proteomes" id="UP001606300">
    <property type="component" value="Unassembled WGS sequence"/>
</dbReference>
<dbReference type="EMBL" id="JBIGHY010000001">
    <property type="protein sequence ID" value="MFG6412693.1"/>
    <property type="molecule type" value="Genomic_DNA"/>
</dbReference>
<reference evidence="2 3" key="1">
    <citation type="submission" date="2024-09" db="EMBL/GenBank/DDBJ databases">
        <title>Novel species of the genus Pelomonas and Roseateles isolated from streams.</title>
        <authorList>
            <person name="Lu H."/>
        </authorList>
    </citation>
    <scope>NUCLEOTIDE SEQUENCE [LARGE SCALE GENOMIC DNA]</scope>
    <source>
        <strain evidence="2 3">DC23W</strain>
    </source>
</reference>
<evidence type="ECO:0000313" key="3">
    <source>
        <dbReference type="Proteomes" id="UP001606300"/>
    </source>
</evidence>
<protein>
    <submittedName>
        <fullName evidence="2">Nucleotide kinase domain-containing protein</fullName>
    </submittedName>
</protein>
<comment type="caution">
    <text evidence="2">The sequence shown here is derived from an EMBL/GenBank/DDBJ whole genome shotgun (WGS) entry which is preliminary data.</text>
</comment>
<keyword evidence="2" id="KW-0808">Transferase</keyword>
<accession>A0ABW7EGV5</accession>
<feature type="domain" description="5-hmdU DNA kinase helical" evidence="1">
    <location>
        <begin position="47"/>
        <end position="324"/>
    </location>
</feature>